<name>A0ABZ3ETY1_9FIRM</name>
<evidence type="ECO:0000259" key="1">
    <source>
        <dbReference type="PROSITE" id="PS51186"/>
    </source>
</evidence>
<protein>
    <submittedName>
        <fullName evidence="2">GNAT family N-acetyltransferase</fullName>
    </submittedName>
</protein>
<dbReference type="Gene3D" id="3.40.630.30">
    <property type="match status" value="1"/>
</dbReference>
<dbReference type="InterPro" id="IPR051531">
    <property type="entry name" value="N-acetyltransferase"/>
</dbReference>
<keyword evidence="3" id="KW-1185">Reference proteome</keyword>
<sequence>MLKEIVFLVADESQILAIEQMKRNFGEDGDRIIIEKPPHTEGGQAAYDKENALFVTDKEETLQALKQSGYYVIVLLHEGNKEQDLSAALYAITDIEELTFDSFAMAYMRLSGKPWTILETKRCVIREMTVEDVDAFYRIYKEPSITFYMEDLFKEPEEEREYTREYIKKIYGFYGYGLWSIVGKESKTIIGRAGISWREGFDIPELGFVIAVPYQHKGYAYEVCHAILEYGKVELRFEEVQALIKKGNEASVRLCTKLGFVRRDSVEDKGKAYERYVVELNNI</sequence>
<dbReference type="Proteomes" id="UP001451571">
    <property type="component" value="Chromosome"/>
</dbReference>
<dbReference type="PROSITE" id="PS51186">
    <property type="entry name" value="GNAT"/>
    <property type="match status" value="1"/>
</dbReference>
<proteinExistence type="predicted"/>
<reference evidence="2 3" key="1">
    <citation type="submission" date="2024-02" db="EMBL/GenBank/DDBJ databases">
        <title>Bacterial strain from lacustrine sediment.</title>
        <authorList>
            <person name="Petit C."/>
            <person name="Fadhlaoui K."/>
        </authorList>
    </citation>
    <scope>NUCLEOTIDE SEQUENCE [LARGE SCALE GENOMIC DNA]</scope>
    <source>
        <strain evidence="2 3">IPX-CK</strain>
    </source>
</reference>
<dbReference type="PANTHER" id="PTHR43792">
    <property type="entry name" value="GNAT FAMILY, PUTATIVE (AFU_ORTHOLOGUE AFUA_3G00765)-RELATED-RELATED"/>
    <property type="match status" value="1"/>
</dbReference>
<dbReference type="InterPro" id="IPR016181">
    <property type="entry name" value="Acyl_CoA_acyltransferase"/>
</dbReference>
<dbReference type="EMBL" id="CP146256">
    <property type="protein sequence ID" value="XAH73667.1"/>
    <property type="molecule type" value="Genomic_DNA"/>
</dbReference>
<feature type="domain" description="N-acetyltransferase" evidence="1">
    <location>
        <begin position="123"/>
        <end position="283"/>
    </location>
</feature>
<dbReference type="PANTHER" id="PTHR43792:SF1">
    <property type="entry name" value="N-ACETYLTRANSFERASE DOMAIN-CONTAINING PROTEIN"/>
    <property type="match status" value="1"/>
</dbReference>
<dbReference type="RefSeq" id="WP_342757271.1">
    <property type="nucleotide sequence ID" value="NZ_CP146256.1"/>
</dbReference>
<dbReference type="InterPro" id="IPR000182">
    <property type="entry name" value="GNAT_dom"/>
</dbReference>
<evidence type="ECO:0000313" key="3">
    <source>
        <dbReference type="Proteomes" id="UP001451571"/>
    </source>
</evidence>
<organism evidence="2 3">
    <name type="scientific">Kineothrix sedimenti</name>
    <dbReference type="NCBI Taxonomy" id="3123317"/>
    <lineage>
        <taxon>Bacteria</taxon>
        <taxon>Bacillati</taxon>
        <taxon>Bacillota</taxon>
        <taxon>Clostridia</taxon>
        <taxon>Lachnospirales</taxon>
        <taxon>Lachnospiraceae</taxon>
        <taxon>Kineothrix</taxon>
    </lineage>
</organism>
<dbReference type="SUPFAM" id="SSF55729">
    <property type="entry name" value="Acyl-CoA N-acyltransferases (Nat)"/>
    <property type="match status" value="1"/>
</dbReference>
<dbReference type="Pfam" id="PF13302">
    <property type="entry name" value="Acetyltransf_3"/>
    <property type="match status" value="1"/>
</dbReference>
<evidence type="ECO:0000313" key="2">
    <source>
        <dbReference type="EMBL" id="XAH73667.1"/>
    </source>
</evidence>
<gene>
    <name evidence="2" type="ORF">V6984_19535</name>
</gene>
<accession>A0ABZ3ETY1</accession>